<comment type="caution">
    <text evidence="2">The sequence shown here is derived from an EMBL/GenBank/DDBJ whole genome shotgun (WGS) entry which is preliminary data.</text>
</comment>
<keyword evidence="3" id="KW-1185">Reference proteome</keyword>
<evidence type="ECO:0000313" key="3">
    <source>
        <dbReference type="Proteomes" id="UP000029736"/>
    </source>
</evidence>
<name>A0A098SB23_9BACT</name>
<proteinExistence type="predicted"/>
<organism evidence="2 3">
    <name type="scientific">Phaeodactylibacter xiamenensis</name>
    <dbReference type="NCBI Taxonomy" id="1524460"/>
    <lineage>
        <taxon>Bacteria</taxon>
        <taxon>Pseudomonadati</taxon>
        <taxon>Bacteroidota</taxon>
        <taxon>Saprospiria</taxon>
        <taxon>Saprospirales</taxon>
        <taxon>Haliscomenobacteraceae</taxon>
        <taxon>Phaeodactylibacter</taxon>
    </lineage>
</organism>
<gene>
    <name evidence="2" type="ORF">IX84_06705</name>
</gene>
<dbReference type="STRING" id="1524460.IX84_06705"/>
<feature type="domain" description="DUF4007" evidence="1">
    <location>
        <begin position="6"/>
        <end position="293"/>
    </location>
</feature>
<dbReference type="InterPro" id="IPR025248">
    <property type="entry name" value="DUF4007"/>
</dbReference>
<reference evidence="2 3" key="1">
    <citation type="journal article" date="2014" name="Int. J. Syst. Evol. Microbiol.">
        <title>Phaeodactylibacter xiamenensis gen. nov., sp. nov., a member of the family Saprospiraceae isolated from the marine alga Phaeodactylum tricornutum.</title>
        <authorList>
            <person name="Chen Z.Jr."/>
            <person name="Lei X."/>
            <person name="Lai Q."/>
            <person name="Li Y."/>
            <person name="Zhang B."/>
            <person name="Zhang J."/>
            <person name="Zhang H."/>
            <person name="Yang L."/>
            <person name="Zheng W."/>
            <person name="Tian Y."/>
            <person name="Yu Z."/>
            <person name="Xu H.Jr."/>
            <person name="Zheng T."/>
        </authorList>
    </citation>
    <scope>NUCLEOTIDE SEQUENCE [LARGE SCALE GENOMIC DNA]</scope>
    <source>
        <strain evidence="2 3">KD52</strain>
    </source>
</reference>
<dbReference type="Proteomes" id="UP000029736">
    <property type="component" value="Unassembled WGS sequence"/>
</dbReference>
<dbReference type="AlphaFoldDB" id="A0A098SB23"/>
<dbReference type="Pfam" id="PF13182">
    <property type="entry name" value="DUF4007"/>
    <property type="match status" value="1"/>
</dbReference>
<protein>
    <recommendedName>
        <fullName evidence="1">DUF4007 domain-containing protein</fullName>
    </recommendedName>
</protein>
<dbReference type="OrthoDB" id="747541at2"/>
<dbReference type="RefSeq" id="WP_044217713.1">
    <property type="nucleotide sequence ID" value="NZ_JBKAGJ010000001.1"/>
</dbReference>
<evidence type="ECO:0000313" key="2">
    <source>
        <dbReference type="EMBL" id="KGE88818.1"/>
    </source>
</evidence>
<dbReference type="EMBL" id="JPOS01000016">
    <property type="protein sequence ID" value="KGE88818.1"/>
    <property type="molecule type" value="Genomic_DNA"/>
</dbReference>
<evidence type="ECO:0000259" key="1">
    <source>
        <dbReference type="Pfam" id="PF13182"/>
    </source>
</evidence>
<sequence>MDTLYFTGHETFYCRNYWLKKGLDLLWTGKKFNEEAVVELGVGKNMVNAIRFWLKAFALVDEEEQPNELAEFIFHDEKGIDPFIEDPATIWLLHYYLVTQKRSSIYHFVFNIFRKQRIEFNEDQLITFLNRKVEESGQNIHSSSIKKDARVFLQNYLLPTKTKGIEDDFSRLLYELELVQRFHKGEERDAKNNKQPWWFRIDNKFRADLPYEVVLYCIKENPAYGNAISFRQLSSDQDSVGTVFALSDSGLMHKIEQVVKNHSGKAVFTDDGGVRVLQFKSDIDHKAILKKYYGK</sequence>
<accession>A0A098SB23</accession>